<dbReference type="AlphaFoldDB" id="R7V9T2"/>
<organism evidence="2">
    <name type="scientific">Capitella teleta</name>
    <name type="common">Polychaete worm</name>
    <dbReference type="NCBI Taxonomy" id="283909"/>
    <lineage>
        <taxon>Eukaryota</taxon>
        <taxon>Metazoa</taxon>
        <taxon>Spiralia</taxon>
        <taxon>Lophotrochozoa</taxon>
        <taxon>Annelida</taxon>
        <taxon>Polychaeta</taxon>
        <taxon>Sedentaria</taxon>
        <taxon>Scolecida</taxon>
        <taxon>Capitellidae</taxon>
        <taxon>Capitella</taxon>
    </lineage>
</organism>
<protein>
    <submittedName>
        <fullName evidence="2 3">Uncharacterized protein</fullName>
    </submittedName>
</protein>
<feature type="compositionally biased region" description="Low complexity" evidence="1">
    <location>
        <begin position="370"/>
        <end position="382"/>
    </location>
</feature>
<dbReference type="Proteomes" id="UP000014760">
    <property type="component" value="Unassembled WGS sequence"/>
</dbReference>
<dbReference type="HOGENOM" id="CLU_560484_0_0_1"/>
<reference evidence="2 4" key="2">
    <citation type="journal article" date="2013" name="Nature">
        <title>Insights into bilaterian evolution from three spiralian genomes.</title>
        <authorList>
            <person name="Simakov O."/>
            <person name="Marletaz F."/>
            <person name="Cho S.J."/>
            <person name="Edsinger-Gonzales E."/>
            <person name="Havlak P."/>
            <person name="Hellsten U."/>
            <person name="Kuo D.H."/>
            <person name="Larsson T."/>
            <person name="Lv J."/>
            <person name="Arendt D."/>
            <person name="Savage R."/>
            <person name="Osoegawa K."/>
            <person name="de Jong P."/>
            <person name="Grimwood J."/>
            <person name="Chapman J.A."/>
            <person name="Shapiro H."/>
            <person name="Aerts A."/>
            <person name="Otillar R.P."/>
            <person name="Terry A.Y."/>
            <person name="Boore J.L."/>
            <person name="Grigoriev I.V."/>
            <person name="Lindberg D.R."/>
            <person name="Seaver E.C."/>
            <person name="Weisblat D.A."/>
            <person name="Putnam N.H."/>
            <person name="Rokhsar D.S."/>
        </authorList>
    </citation>
    <scope>NUCLEOTIDE SEQUENCE</scope>
    <source>
        <strain evidence="2 4">I ESC-2004</strain>
    </source>
</reference>
<reference evidence="3" key="3">
    <citation type="submission" date="2015-06" db="UniProtKB">
        <authorList>
            <consortium name="EnsemblMetazoa"/>
        </authorList>
    </citation>
    <scope>IDENTIFICATION</scope>
</reference>
<dbReference type="EMBL" id="KB293898">
    <property type="protein sequence ID" value="ELU15252.1"/>
    <property type="molecule type" value="Genomic_DNA"/>
</dbReference>
<proteinExistence type="predicted"/>
<keyword evidence="4" id="KW-1185">Reference proteome</keyword>
<feature type="compositionally biased region" description="Low complexity" evidence="1">
    <location>
        <begin position="18"/>
        <end position="32"/>
    </location>
</feature>
<sequence length="487" mass="54034">MEAVQRHVVKWFKKDKNSSSSSSSHSVPNSPSTTAKSSWLRTRLSSDDESDGAKYWSNAKTRRKLKHLVTKRELPPLPPGAKIKPPDIYPTHRINLDSRGVDSPAHIYEEIPSWAVDNSQQGRNVPRDARPILPKDCKIPQQGFSNAGFSIIGNRKGFHVGESTHSYAQLAVPVMRSRGDDVDLLKTTAIPQRPSLHDLDHVEASKQLMSGSCPFGLDRVPFTQDSVTTAQHPREDSVDACYEYDINKSMMCDSAQCDSNQSSFRSCNSSVRDRSESSNDTFSEYDMRTEDSPALLPDYDNILLKIRDNLKLKEDVQRLVYGGSLSDGATLTNASSMSEISTLADDEVDRLLTPKRQSTSSLPRPPPARRISQPVMPSSSSSRARKPLPPPPPTFHSEMDLSSMSSSRSPDPVHHISGSMTSLIIEEDSKLSCRVSSLRPDTLKKRRPSRSSGRPPVPPPSRRTSTGSNRLLADIVQRNHDMQTLLL</sequence>
<feature type="region of interest" description="Disordered" evidence="1">
    <location>
        <begin position="435"/>
        <end position="469"/>
    </location>
</feature>
<gene>
    <name evidence="2" type="ORF">CAPTEDRAFT_224053</name>
</gene>
<dbReference type="EnsemblMetazoa" id="CapteT224053">
    <property type="protein sequence ID" value="CapteP224053"/>
    <property type="gene ID" value="CapteG224053"/>
</dbReference>
<evidence type="ECO:0000313" key="2">
    <source>
        <dbReference type="EMBL" id="ELU15252.1"/>
    </source>
</evidence>
<evidence type="ECO:0000256" key="1">
    <source>
        <dbReference type="SAM" id="MobiDB-lite"/>
    </source>
</evidence>
<feature type="region of interest" description="Disordered" evidence="1">
    <location>
        <begin position="263"/>
        <end position="286"/>
    </location>
</feature>
<name>R7V9T2_CAPTE</name>
<evidence type="ECO:0000313" key="4">
    <source>
        <dbReference type="Proteomes" id="UP000014760"/>
    </source>
</evidence>
<evidence type="ECO:0000313" key="3">
    <source>
        <dbReference type="EnsemblMetazoa" id="CapteP224053"/>
    </source>
</evidence>
<dbReference type="EMBL" id="AMQN01018100">
    <property type="status" value="NOT_ANNOTATED_CDS"/>
    <property type="molecule type" value="Genomic_DNA"/>
</dbReference>
<accession>R7V9T2</accession>
<reference evidence="4" key="1">
    <citation type="submission" date="2012-12" db="EMBL/GenBank/DDBJ databases">
        <authorList>
            <person name="Hellsten U."/>
            <person name="Grimwood J."/>
            <person name="Chapman J.A."/>
            <person name="Shapiro H."/>
            <person name="Aerts A."/>
            <person name="Otillar R.P."/>
            <person name="Terry A.Y."/>
            <person name="Boore J.L."/>
            <person name="Simakov O."/>
            <person name="Marletaz F."/>
            <person name="Cho S.-J."/>
            <person name="Edsinger-Gonzales E."/>
            <person name="Havlak P."/>
            <person name="Kuo D.-H."/>
            <person name="Larsson T."/>
            <person name="Lv J."/>
            <person name="Arendt D."/>
            <person name="Savage R."/>
            <person name="Osoegawa K."/>
            <person name="de Jong P."/>
            <person name="Lindberg D.R."/>
            <person name="Seaver E.C."/>
            <person name="Weisblat D.A."/>
            <person name="Putnam N.H."/>
            <person name="Grigoriev I.V."/>
            <person name="Rokhsar D.S."/>
        </authorList>
    </citation>
    <scope>NUCLEOTIDE SEQUENCE</scope>
    <source>
        <strain evidence="4">I ESC-2004</strain>
    </source>
</reference>
<feature type="region of interest" description="Disordered" evidence="1">
    <location>
        <begin position="12"/>
        <end position="58"/>
    </location>
</feature>
<feature type="region of interest" description="Disordered" evidence="1">
    <location>
        <begin position="354"/>
        <end position="416"/>
    </location>
</feature>